<dbReference type="Proteomes" id="UP000596248">
    <property type="component" value="Chromosome"/>
</dbReference>
<accession>A0ABX7FUC1</accession>
<comment type="similarity">
    <text evidence="1">Belongs to the NAD(P)-dependent epimerase/dehydratase family.</text>
</comment>
<gene>
    <name evidence="3" type="ORF">JNE38_09500</name>
</gene>
<proteinExistence type="inferred from homology"/>
<keyword evidence="4" id="KW-1185">Reference proteome</keyword>
<dbReference type="Gene3D" id="3.40.50.720">
    <property type="entry name" value="NAD(P)-binding Rossmann-like Domain"/>
    <property type="match status" value="1"/>
</dbReference>
<evidence type="ECO:0000313" key="3">
    <source>
        <dbReference type="EMBL" id="QRG69335.1"/>
    </source>
</evidence>
<dbReference type="InterPro" id="IPR036291">
    <property type="entry name" value="NAD(P)-bd_dom_sf"/>
</dbReference>
<feature type="domain" description="NAD-dependent epimerase/dehydratase" evidence="2">
    <location>
        <begin position="3"/>
        <end position="225"/>
    </location>
</feature>
<dbReference type="RefSeq" id="WP_203356329.1">
    <property type="nucleotide sequence ID" value="NZ_CP069127.1"/>
</dbReference>
<dbReference type="PANTHER" id="PTHR43000">
    <property type="entry name" value="DTDP-D-GLUCOSE 4,6-DEHYDRATASE-RELATED"/>
    <property type="match status" value="1"/>
</dbReference>
<evidence type="ECO:0000256" key="1">
    <source>
        <dbReference type="ARBA" id="ARBA00007637"/>
    </source>
</evidence>
<reference evidence="3 4" key="1">
    <citation type="submission" date="2021-01" db="EMBL/GenBank/DDBJ databases">
        <title>Identification of strong promoters based on the transcriptome of Brevibacillus choshinensis.</title>
        <authorList>
            <person name="Yao D."/>
            <person name="Zhang K."/>
            <person name="Wu J."/>
        </authorList>
    </citation>
    <scope>NUCLEOTIDE SEQUENCE [LARGE SCALE GENOMIC DNA]</scope>
    <source>
        <strain evidence="3 4">HPD31-SP3</strain>
    </source>
</reference>
<evidence type="ECO:0000313" key="4">
    <source>
        <dbReference type="Proteomes" id="UP000596248"/>
    </source>
</evidence>
<dbReference type="EMBL" id="CP069127">
    <property type="protein sequence ID" value="QRG69335.1"/>
    <property type="molecule type" value="Genomic_DNA"/>
</dbReference>
<dbReference type="Pfam" id="PF01370">
    <property type="entry name" value="Epimerase"/>
    <property type="match status" value="1"/>
</dbReference>
<dbReference type="InterPro" id="IPR001509">
    <property type="entry name" value="Epimerase_deHydtase"/>
</dbReference>
<dbReference type="SUPFAM" id="SSF51735">
    <property type="entry name" value="NAD(P)-binding Rossmann-fold domains"/>
    <property type="match status" value="1"/>
</dbReference>
<organism evidence="3 4">
    <name type="scientific">Brevibacillus choshinensis</name>
    <dbReference type="NCBI Taxonomy" id="54911"/>
    <lineage>
        <taxon>Bacteria</taxon>
        <taxon>Bacillati</taxon>
        <taxon>Bacillota</taxon>
        <taxon>Bacilli</taxon>
        <taxon>Bacillales</taxon>
        <taxon>Paenibacillaceae</taxon>
        <taxon>Brevibacillus</taxon>
    </lineage>
</organism>
<sequence>MIVLMTGATGFLGSHLAKALLWDGHKVVILKRSSSDCSRISEILPQLHTCDVDNDTWIEQLEAYGAFDAIIHTATSYGRQGESFAELVQANVVFPLRLLELAPRLGVSLFLNTDTFSRAPSVLPSHLSGYNLTKKQFLDWGKMLAQSSPLRFRNMRLEHVYGPFDRENKFVPFVIRSCLRQDGELALTAGEQRRDFIYVDDVVSAFRTVLTRTVDEEPFAEYEVGTGVATSVRDFVMLVHKQTASRTKLCFGALPYADHEIMLSQASTSPLEKLGWSPQVGLAEGIRKIMEQEKTSR</sequence>
<evidence type="ECO:0000259" key="2">
    <source>
        <dbReference type="Pfam" id="PF01370"/>
    </source>
</evidence>
<name>A0ABX7FUC1_BRECH</name>
<protein>
    <submittedName>
        <fullName evidence="3">NAD(P)-dependent oxidoreductase</fullName>
    </submittedName>
</protein>